<gene>
    <name evidence="1" type="ORF">CVV65_01775</name>
</gene>
<organism evidence="1 2">
    <name type="scientific">Kyrpidia spormannii</name>
    <dbReference type="NCBI Taxonomy" id="2055160"/>
    <lineage>
        <taxon>Bacteria</taxon>
        <taxon>Bacillati</taxon>
        <taxon>Bacillota</taxon>
        <taxon>Bacilli</taxon>
        <taxon>Bacillales</taxon>
        <taxon>Alicyclobacillaceae</taxon>
        <taxon>Kyrpidia</taxon>
    </lineage>
</organism>
<dbReference type="Proteomes" id="UP000231932">
    <property type="component" value="Chromosome"/>
</dbReference>
<evidence type="ECO:0000313" key="2">
    <source>
        <dbReference type="Proteomes" id="UP000231932"/>
    </source>
</evidence>
<dbReference type="EMBL" id="CP024955">
    <property type="protein sequence ID" value="ATY83854.1"/>
    <property type="molecule type" value="Genomic_DNA"/>
</dbReference>
<accession>A0A2K8N2X0</accession>
<protein>
    <submittedName>
        <fullName evidence="1">Uncharacterized protein</fullName>
    </submittedName>
</protein>
<evidence type="ECO:0000313" key="1">
    <source>
        <dbReference type="EMBL" id="ATY83854.1"/>
    </source>
</evidence>
<keyword evidence="2" id="KW-1185">Reference proteome</keyword>
<sequence length="80" mass="9031">MPTGLDGPICGRGIWQCIMELDQCLVAKNALHARGPVHYQTFTEHFSVPLFLCKSLTEGVLRLLSGTQVSKMWKEERVAW</sequence>
<dbReference type="AlphaFoldDB" id="A0A2K8N2X0"/>
<dbReference type="KEGG" id="kyr:CVV65_01775"/>
<name>A0A2K8N2X0_9BACL</name>
<proteinExistence type="predicted"/>
<reference evidence="2" key="1">
    <citation type="submission" date="2017-11" db="EMBL/GenBank/DDBJ databases">
        <title>Complete Genome Sequence of Kyrpidia sp. Strain EA-1, a thermophilic, hydrogen-oxidizing Bacterium, isolated from the Azores.</title>
        <authorList>
            <person name="Reiner J.E."/>
            <person name="Lapp C.J."/>
            <person name="Bunk B."/>
            <person name="Gescher J."/>
        </authorList>
    </citation>
    <scope>NUCLEOTIDE SEQUENCE [LARGE SCALE GENOMIC DNA]</scope>
    <source>
        <strain evidence="2">EA-1</strain>
    </source>
</reference>